<organism evidence="2 3">
    <name type="scientific">Bellilinea caldifistulae</name>
    <dbReference type="NCBI Taxonomy" id="360411"/>
    <lineage>
        <taxon>Bacteria</taxon>
        <taxon>Bacillati</taxon>
        <taxon>Chloroflexota</taxon>
        <taxon>Anaerolineae</taxon>
        <taxon>Anaerolineales</taxon>
        <taxon>Anaerolineaceae</taxon>
        <taxon>Bellilinea</taxon>
    </lineage>
</organism>
<dbReference type="PANTHER" id="PTHR42895:SF1">
    <property type="entry name" value="IRON-SULFUR CLUSTER PROTEIN"/>
    <property type="match status" value="1"/>
</dbReference>
<dbReference type="STRING" id="360411.AC812_16070"/>
<evidence type="ECO:0000259" key="1">
    <source>
        <dbReference type="PROSITE" id="PS51085"/>
    </source>
</evidence>
<dbReference type="Pfam" id="PF00111">
    <property type="entry name" value="Fer2"/>
    <property type="match status" value="1"/>
</dbReference>
<dbReference type="InterPro" id="IPR036010">
    <property type="entry name" value="2Fe-2S_ferredoxin-like_sf"/>
</dbReference>
<feature type="domain" description="2Fe-2S ferredoxin-type" evidence="1">
    <location>
        <begin position="17"/>
        <end position="121"/>
    </location>
</feature>
<dbReference type="InterPro" id="IPR027980">
    <property type="entry name" value="RACo_C"/>
</dbReference>
<reference evidence="2 3" key="1">
    <citation type="submission" date="2015-07" db="EMBL/GenBank/DDBJ databases">
        <title>Draft genome of Bellilinea caldifistulae DSM 17877.</title>
        <authorList>
            <person name="Hemp J."/>
            <person name="Ward L.M."/>
            <person name="Pace L.A."/>
            <person name="Fischer W.W."/>
        </authorList>
    </citation>
    <scope>NUCLEOTIDE SEQUENCE [LARGE SCALE GENOMIC DNA]</scope>
    <source>
        <strain evidence="2 3">GOMI-1</strain>
    </source>
</reference>
<gene>
    <name evidence="2" type="ORF">AC812_16070</name>
</gene>
<dbReference type="PATRIC" id="fig|360411.5.peg.1089"/>
<dbReference type="InterPro" id="IPR001041">
    <property type="entry name" value="2Fe-2S_ferredoxin-type"/>
</dbReference>
<dbReference type="Proteomes" id="UP000050514">
    <property type="component" value="Unassembled WGS sequence"/>
</dbReference>
<dbReference type="InterPro" id="IPR052911">
    <property type="entry name" value="Corrinoid_activation_enz"/>
</dbReference>
<protein>
    <recommendedName>
        <fullName evidence="1">2Fe-2S ferredoxin-type domain-containing protein</fullName>
    </recommendedName>
</protein>
<dbReference type="SUPFAM" id="SSF54292">
    <property type="entry name" value="2Fe-2S ferredoxin-like"/>
    <property type="match status" value="1"/>
</dbReference>
<dbReference type="Pfam" id="PF14574">
    <property type="entry name" value="RACo_C_ter"/>
    <property type="match status" value="1"/>
</dbReference>
<dbReference type="RefSeq" id="WP_061913481.1">
    <property type="nucleotide sequence ID" value="NZ_DF967971.1"/>
</dbReference>
<accession>A0A0P6WZR6</accession>
<sequence length="661" mass="69832">MDTLPSADLPEHTEETCEVLFLPAGRTGRFKRGLTLLEAARQLGVMIESACGGEGWCGQCAVYIQEGRFGSAGGVSALSHLSPADQAELDELTVRGMPSGSRLACLARLLGDVCVVTGGGERPSAGFLGKTLREGAFEVDPLIRLCWLRLDPFPSGLSSLLEQAQQVLAERFGMSAVEWEKSALDALPVAAVESGGEVTLTVWKEQRVLRCQGGFREQALGLAVDIGTTTLGVYLCDLRRGMLLATAVGLNPQTAWGADVISRIAFCAQTADGLTLLQKAVVTAINDLAGEAARTAGVRLEDVVDCVWVGNSVMLHLALGLNPASLGESPFIPQFSNALDMPAGRAGLRLNAGARLHILPLIAGYVGADAVAAILAADLHRGEEMTLLVDAGTNGEIILGNRQRLVCTSSPTGPAFEGANITCGMRALPGAIERVRIDPDTLQVRYKVIGSPLWSDQAGAEGVRAAGICGSGVLEAIAEMYTAGLLLPSGRFAAQVPSPAWQRKEDGELVFVLVEGTQSASGTPIYLTQKDVRAVQLAKAALRSGCDFLLSALKIGEPRRLLLAGAFGSLLDPLHAMQIGMIPKLPLSRVESLGNVAGEGACLALLSRRKRGEARQIARKAEHLVMPADPSFQERFVAALAFPPQIETSTYPISFFQEDLP</sequence>
<dbReference type="Gene3D" id="3.30.420.480">
    <property type="entry name" value="Domain of unknown function (DUF4445)"/>
    <property type="match status" value="1"/>
</dbReference>
<dbReference type="PANTHER" id="PTHR42895">
    <property type="entry name" value="IRON-SULFUR CLUSTER-BINDING PROTEIN-RELATED"/>
    <property type="match status" value="1"/>
</dbReference>
<dbReference type="InterPro" id="IPR042259">
    <property type="entry name" value="Raco-like_middle_sf"/>
</dbReference>
<keyword evidence="3" id="KW-1185">Reference proteome</keyword>
<dbReference type="CDD" id="cd00207">
    <property type="entry name" value="fer2"/>
    <property type="match status" value="1"/>
</dbReference>
<proteinExistence type="predicted"/>
<dbReference type="InterPro" id="IPR012675">
    <property type="entry name" value="Beta-grasp_dom_sf"/>
</dbReference>
<dbReference type="PROSITE" id="PS51085">
    <property type="entry name" value="2FE2S_FER_2"/>
    <property type="match status" value="1"/>
</dbReference>
<dbReference type="OrthoDB" id="9810588at2"/>
<name>A0A0P6WZR6_9CHLR</name>
<comment type="caution">
    <text evidence="2">The sequence shown here is derived from an EMBL/GenBank/DDBJ whole genome shotgun (WGS) entry which is preliminary data.</text>
</comment>
<dbReference type="Gene3D" id="3.10.20.30">
    <property type="match status" value="1"/>
</dbReference>
<dbReference type="Pfam" id="PF17651">
    <property type="entry name" value="Raco_middle"/>
    <property type="match status" value="1"/>
</dbReference>
<dbReference type="GO" id="GO:0051536">
    <property type="term" value="F:iron-sulfur cluster binding"/>
    <property type="evidence" value="ECO:0007669"/>
    <property type="project" value="InterPro"/>
</dbReference>
<evidence type="ECO:0000313" key="2">
    <source>
        <dbReference type="EMBL" id="KPL72345.1"/>
    </source>
</evidence>
<dbReference type="AlphaFoldDB" id="A0A0P6WZR6"/>
<dbReference type="EMBL" id="LGHJ01000024">
    <property type="protein sequence ID" value="KPL72345.1"/>
    <property type="molecule type" value="Genomic_DNA"/>
</dbReference>
<evidence type="ECO:0000313" key="3">
    <source>
        <dbReference type="Proteomes" id="UP000050514"/>
    </source>
</evidence>
<dbReference type="InterPro" id="IPR041414">
    <property type="entry name" value="Raco-like_middle"/>
</dbReference>